<reference evidence="10 11" key="1">
    <citation type="submission" date="2019-05" db="EMBL/GenBank/DDBJ databases">
        <authorList>
            <person name="Qu J.-H."/>
        </authorList>
    </citation>
    <scope>NUCLEOTIDE SEQUENCE [LARGE SCALE GENOMIC DNA]</scope>
    <source>
        <strain evidence="10 11">T17</strain>
    </source>
</reference>
<dbReference type="Proteomes" id="UP000306402">
    <property type="component" value="Unassembled WGS sequence"/>
</dbReference>
<feature type="transmembrane region" description="Helical" evidence="9">
    <location>
        <begin position="198"/>
        <end position="215"/>
    </location>
</feature>
<keyword evidence="3" id="KW-1003">Cell membrane</keyword>
<evidence type="ECO:0000256" key="8">
    <source>
        <dbReference type="ARBA" id="ARBA00034708"/>
    </source>
</evidence>
<evidence type="ECO:0008006" key="12">
    <source>
        <dbReference type="Google" id="ProtNLM"/>
    </source>
</evidence>
<evidence type="ECO:0000256" key="5">
    <source>
        <dbReference type="ARBA" id="ARBA00022989"/>
    </source>
</evidence>
<protein>
    <recommendedName>
        <fullName evidence="12">Bestrophin</fullName>
    </recommendedName>
</protein>
<evidence type="ECO:0000313" key="10">
    <source>
        <dbReference type="EMBL" id="TLU97350.1"/>
    </source>
</evidence>
<dbReference type="PANTHER" id="PTHR33281">
    <property type="entry name" value="UPF0187 PROTEIN YNEE"/>
    <property type="match status" value="1"/>
</dbReference>
<dbReference type="PANTHER" id="PTHR33281:SF19">
    <property type="entry name" value="VOLTAGE-DEPENDENT ANION CHANNEL-FORMING PROTEIN YNEE"/>
    <property type="match status" value="1"/>
</dbReference>
<dbReference type="GO" id="GO:0005254">
    <property type="term" value="F:chloride channel activity"/>
    <property type="evidence" value="ECO:0007669"/>
    <property type="project" value="InterPro"/>
</dbReference>
<keyword evidence="11" id="KW-1185">Reference proteome</keyword>
<dbReference type="EMBL" id="VCEJ01000009">
    <property type="protein sequence ID" value="TLU97350.1"/>
    <property type="molecule type" value="Genomic_DNA"/>
</dbReference>
<evidence type="ECO:0000256" key="4">
    <source>
        <dbReference type="ARBA" id="ARBA00022692"/>
    </source>
</evidence>
<dbReference type="OrthoDB" id="445589at2"/>
<evidence type="ECO:0000256" key="1">
    <source>
        <dbReference type="ARBA" id="ARBA00004651"/>
    </source>
</evidence>
<evidence type="ECO:0000256" key="6">
    <source>
        <dbReference type="ARBA" id="ARBA00023065"/>
    </source>
</evidence>
<dbReference type="RefSeq" id="WP_138368465.1">
    <property type="nucleotide sequence ID" value="NZ_VCEJ01000009.1"/>
</dbReference>
<keyword evidence="6" id="KW-0406">Ion transport</keyword>
<sequence length="291" mass="33010">MLLNKKISVFSFIKQISFDISVILFYAILVATADQYGVLAQISVPLGVSAIIGTALSLLLAFRTAQAYERWWEARIVWGAIVNDSRTLIRQVKQFVTDNPDGKKSVESFAYRQIIWCYALGESLRRLPFSQKVQQYLTEQNIVEINIPNGILNRHSIELSQLQIGDYKQVQLDSTLSRLCDAMGKCERIKNTIFPKSYSLLVHFLIYVFATLLPFGLDDKYYLVEIFVTALIPIIFIAIERTAIILQDPFENVPTDTPVTTIATTIEINIKELIGDKNLPTQEAPTSFFVM</sequence>
<keyword evidence="4 9" id="KW-0812">Transmembrane</keyword>
<evidence type="ECO:0000256" key="9">
    <source>
        <dbReference type="SAM" id="Phobius"/>
    </source>
</evidence>
<evidence type="ECO:0000256" key="7">
    <source>
        <dbReference type="ARBA" id="ARBA00023136"/>
    </source>
</evidence>
<keyword evidence="5 9" id="KW-1133">Transmembrane helix</keyword>
<dbReference type="Pfam" id="PF25539">
    <property type="entry name" value="Bestrophin_2"/>
    <property type="match status" value="1"/>
</dbReference>
<evidence type="ECO:0000256" key="3">
    <source>
        <dbReference type="ARBA" id="ARBA00022475"/>
    </source>
</evidence>
<name>A0A5R9KMA3_9BACT</name>
<dbReference type="GO" id="GO:0005886">
    <property type="term" value="C:plasma membrane"/>
    <property type="evidence" value="ECO:0007669"/>
    <property type="project" value="UniProtKB-SubCell"/>
</dbReference>
<keyword evidence="2" id="KW-0813">Transport</keyword>
<evidence type="ECO:0000313" key="11">
    <source>
        <dbReference type="Proteomes" id="UP000306402"/>
    </source>
</evidence>
<accession>A0A5R9KMA3</accession>
<keyword evidence="7 9" id="KW-0472">Membrane</keyword>
<gene>
    <name evidence="10" type="ORF">FEN17_26565</name>
</gene>
<proteinExistence type="inferred from homology"/>
<feature type="transmembrane region" description="Helical" evidence="9">
    <location>
        <begin position="12"/>
        <end position="32"/>
    </location>
</feature>
<comment type="similarity">
    <text evidence="8">Belongs to the anion channel-forming bestrophin (TC 1.A.46) family.</text>
</comment>
<dbReference type="InterPro" id="IPR044669">
    <property type="entry name" value="YneE/VCCN1/2-like"/>
</dbReference>
<dbReference type="AlphaFoldDB" id="A0A5R9KMA3"/>
<evidence type="ECO:0000256" key="2">
    <source>
        <dbReference type="ARBA" id="ARBA00022448"/>
    </source>
</evidence>
<comment type="caution">
    <text evidence="10">The sequence shown here is derived from an EMBL/GenBank/DDBJ whole genome shotgun (WGS) entry which is preliminary data.</text>
</comment>
<organism evidence="10 11">
    <name type="scientific">Dyadobacter luticola</name>
    <dbReference type="NCBI Taxonomy" id="1979387"/>
    <lineage>
        <taxon>Bacteria</taxon>
        <taxon>Pseudomonadati</taxon>
        <taxon>Bacteroidota</taxon>
        <taxon>Cytophagia</taxon>
        <taxon>Cytophagales</taxon>
        <taxon>Spirosomataceae</taxon>
        <taxon>Dyadobacter</taxon>
    </lineage>
</organism>
<feature type="transmembrane region" description="Helical" evidence="9">
    <location>
        <begin position="221"/>
        <end position="239"/>
    </location>
</feature>
<comment type="subcellular location">
    <subcellularLocation>
        <location evidence="1">Cell membrane</location>
        <topology evidence="1">Multi-pass membrane protein</topology>
    </subcellularLocation>
</comment>
<feature type="transmembrane region" description="Helical" evidence="9">
    <location>
        <begin position="38"/>
        <end position="62"/>
    </location>
</feature>